<comment type="caution">
    <text evidence="1">The sequence shown here is derived from an EMBL/GenBank/DDBJ whole genome shotgun (WGS) entry which is preliminary data.</text>
</comment>
<dbReference type="EMBL" id="MBFS01000607">
    <property type="protein sequence ID" value="PVV02112.1"/>
    <property type="molecule type" value="Genomic_DNA"/>
</dbReference>
<name>A0A2T9ZC33_9FUNG</name>
<dbReference type="Proteomes" id="UP000245609">
    <property type="component" value="Unassembled WGS sequence"/>
</dbReference>
<evidence type="ECO:0000313" key="2">
    <source>
        <dbReference type="Proteomes" id="UP000245609"/>
    </source>
</evidence>
<evidence type="ECO:0000313" key="1">
    <source>
        <dbReference type="EMBL" id="PVV02112.1"/>
    </source>
</evidence>
<reference evidence="1 2" key="1">
    <citation type="journal article" date="2018" name="MBio">
        <title>Comparative Genomics Reveals the Core Gene Toolbox for the Fungus-Insect Symbiosis.</title>
        <authorList>
            <person name="Wang Y."/>
            <person name="Stata M."/>
            <person name="Wang W."/>
            <person name="Stajich J.E."/>
            <person name="White M.M."/>
            <person name="Moncalvo J.M."/>
        </authorList>
    </citation>
    <scope>NUCLEOTIDE SEQUENCE [LARGE SCALE GENOMIC DNA]</scope>
    <source>
        <strain evidence="1 2">SC-DP-2</strain>
    </source>
</reference>
<organism evidence="1 2">
    <name type="scientific">Smittium megazygosporum</name>
    <dbReference type="NCBI Taxonomy" id="133381"/>
    <lineage>
        <taxon>Eukaryota</taxon>
        <taxon>Fungi</taxon>
        <taxon>Fungi incertae sedis</taxon>
        <taxon>Zoopagomycota</taxon>
        <taxon>Kickxellomycotina</taxon>
        <taxon>Harpellomycetes</taxon>
        <taxon>Harpellales</taxon>
        <taxon>Legeriomycetaceae</taxon>
        <taxon>Smittium</taxon>
    </lineage>
</organism>
<accession>A0A2T9ZC33</accession>
<evidence type="ECO:0008006" key="3">
    <source>
        <dbReference type="Google" id="ProtNLM"/>
    </source>
</evidence>
<keyword evidence="2" id="KW-1185">Reference proteome</keyword>
<proteinExistence type="predicted"/>
<gene>
    <name evidence="1" type="ORF">BB560_003444</name>
</gene>
<protein>
    <recommendedName>
        <fullName evidence="3">Integrase catalytic domain-containing protein</fullName>
    </recommendedName>
</protein>
<sequence>MCKAYSLQIDHLTNWVAVKAVIKANANIVADLAYSEINMNFRTPGTIIFDCAMQFRSKALENTQNYKKYIKTLQQHNTHRQMGKWNKQTE</sequence>
<dbReference type="AlphaFoldDB" id="A0A2T9ZC33"/>